<proteinExistence type="predicted"/>
<organism evidence="1 2">
    <name type="scientific">Kuenenia stuttgartiensis</name>
    <dbReference type="NCBI Taxonomy" id="174633"/>
    <lineage>
        <taxon>Bacteria</taxon>
        <taxon>Pseudomonadati</taxon>
        <taxon>Planctomycetota</taxon>
        <taxon>Candidatus Brocadiia</taxon>
        <taxon>Candidatus Brocadiales</taxon>
        <taxon>Candidatus Brocadiaceae</taxon>
        <taxon>Candidatus Kuenenia</taxon>
    </lineage>
</organism>
<accession>A0A2C9CFC9</accession>
<gene>
    <name evidence="1" type="ORF">KSMBR1_0936</name>
</gene>
<dbReference type="AlphaFoldDB" id="A0A2C9CFC9"/>
<name>A0A2C9CFC9_KUEST</name>
<keyword evidence="2" id="KW-1185">Reference proteome</keyword>
<dbReference type="Proteomes" id="UP000221734">
    <property type="component" value="Chromosome Kuenenia_stuttgartiensis_MBR1"/>
</dbReference>
<dbReference type="KEGG" id="kst:KSMBR1_0936"/>
<protein>
    <submittedName>
        <fullName evidence="1">Uncharacterized protein</fullName>
    </submittedName>
</protein>
<evidence type="ECO:0000313" key="1">
    <source>
        <dbReference type="EMBL" id="SOH03447.1"/>
    </source>
</evidence>
<reference evidence="2" key="1">
    <citation type="submission" date="2017-10" db="EMBL/GenBank/DDBJ databases">
        <authorList>
            <person name="Frank J."/>
        </authorList>
    </citation>
    <scope>NUCLEOTIDE SEQUENCE [LARGE SCALE GENOMIC DNA]</scope>
</reference>
<dbReference type="EMBL" id="LT934425">
    <property type="protein sequence ID" value="SOH03447.1"/>
    <property type="molecule type" value="Genomic_DNA"/>
</dbReference>
<evidence type="ECO:0000313" key="2">
    <source>
        <dbReference type="Proteomes" id="UP000221734"/>
    </source>
</evidence>
<sequence length="68" mass="7384">MEGIPDFLRLPLVSVKRCRALTLTGFETLSGLFSPDLMSGYKKSGMLPPATSLLHTNKSAEAQAHTIH</sequence>